<feature type="signal peptide" evidence="1">
    <location>
        <begin position="1"/>
        <end position="20"/>
    </location>
</feature>
<dbReference type="OrthoDB" id="2639941at2"/>
<dbReference type="EMBL" id="CP019640">
    <property type="protein sequence ID" value="AQQ54239.1"/>
    <property type="molecule type" value="Genomic_DNA"/>
</dbReference>
<sequence>MKRLMLSLTILSLYLFGCTANEENVEPVEPVGESIESNLFSLTVTAPSSSVQAGEDFEVTGTLKYNGEKPIELGHAQPPILLSIDEQGGGQEDMIVETEMSPGEELVIKSTFNLTEQGTYSLRGATTTLTVDGEYIEGAGYEELMDEAPAKFHSHVKSVLAIEPVQITVE</sequence>
<feature type="chain" id="PRO_5038895310" description="YtkA-like domain-containing protein" evidence="1">
    <location>
        <begin position="21"/>
        <end position="170"/>
    </location>
</feature>
<organism evidence="2 3">
    <name type="scientific">Planococcus lenghuensis</name>
    <dbReference type="NCBI Taxonomy" id="2213202"/>
    <lineage>
        <taxon>Bacteria</taxon>
        <taxon>Bacillati</taxon>
        <taxon>Bacillota</taxon>
        <taxon>Bacilli</taxon>
        <taxon>Bacillales</taxon>
        <taxon>Caryophanaceae</taxon>
        <taxon>Planococcus</taxon>
    </lineage>
</organism>
<evidence type="ECO:0000313" key="3">
    <source>
        <dbReference type="Proteomes" id="UP000188184"/>
    </source>
</evidence>
<name>A0A1Q2L1C2_9BACL</name>
<evidence type="ECO:0000256" key="1">
    <source>
        <dbReference type="SAM" id="SignalP"/>
    </source>
</evidence>
<dbReference type="AlphaFoldDB" id="A0A1Q2L1C2"/>
<gene>
    <name evidence="2" type="ORF">B0X71_14790</name>
</gene>
<dbReference type="KEGG" id="pmar:B0X71_14790"/>
<keyword evidence="3" id="KW-1185">Reference proteome</keyword>
<keyword evidence="1" id="KW-0732">Signal</keyword>
<evidence type="ECO:0008006" key="4">
    <source>
        <dbReference type="Google" id="ProtNLM"/>
    </source>
</evidence>
<dbReference type="RefSeq" id="WP_077590131.1">
    <property type="nucleotide sequence ID" value="NZ_CP019640.1"/>
</dbReference>
<evidence type="ECO:0000313" key="2">
    <source>
        <dbReference type="EMBL" id="AQQ54239.1"/>
    </source>
</evidence>
<proteinExistence type="predicted"/>
<dbReference type="Proteomes" id="UP000188184">
    <property type="component" value="Chromosome"/>
</dbReference>
<reference evidence="2 3" key="1">
    <citation type="submission" date="2017-02" db="EMBL/GenBank/DDBJ databases">
        <title>The complete genomic sequence of a novel cold adapted crude oil-degrading bacterium Planococcus qaidamina Y42.</title>
        <authorList>
            <person name="Yang R."/>
        </authorList>
    </citation>
    <scope>NUCLEOTIDE SEQUENCE [LARGE SCALE GENOMIC DNA]</scope>
    <source>
        <strain evidence="2 3">Y42</strain>
    </source>
</reference>
<accession>A0A1Q2L1C2</accession>
<protein>
    <recommendedName>
        <fullName evidence="4">YtkA-like domain-containing protein</fullName>
    </recommendedName>
</protein>